<name>A0ABR8RCD3_9BACI</name>
<dbReference type="InterPro" id="IPR036390">
    <property type="entry name" value="WH_DNA-bd_sf"/>
</dbReference>
<dbReference type="InterPro" id="IPR005149">
    <property type="entry name" value="Tscrpt_reg_PadR_N"/>
</dbReference>
<keyword evidence="3" id="KW-1185">Reference proteome</keyword>
<dbReference type="SUPFAM" id="SSF46785">
    <property type="entry name" value="Winged helix' DNA-binding domain"/>
    <property type="match status" value="1"/>
</dbReference>
<sequence>MAIQIYILGKLMQDNNYPYKLKKELSEPIPFDQLGGVTESKLYYHFESLVKQGLIEPVEIIKEEHRPDKQVFAITDKGREALPQKIYQLFGNADTISGMVIALANIEYVDREKVIELLYQKLARIKEHWAHIKDLEIKVQLSEEKEHLVKYLGEYFSSKKEHTTYWLEELIKRIERNEI</sequence>
<evidence type="ECO:0000313" key="2">
    <source>
        <dbReference type="EMBL" id="MBD7945453.1"/>
    </source>
</evidence>
<dbReference type="PANTHER" id="PTHR43252:SF2">
    <property type="entry name" value="TRANSCRIPTION REGULATOR, PADR-LIKE FAMILY"/>
    <property type="match status" value="1"/>
</dbReference>
<dbReference type="EMBL" id="JACSQO010000008">
    <property type="protein sequence ID" value="MBD7945453.1"/>
    <property type="molecule type" value="Genomic_DNA"/>
</dbReference>
<dbReference type="PANTHER" id="PTHR43252">
    <property type="entry name" value="TRANSCRIPTIONAL REGULATOR YQJI"/>
    <property type="match status" value="1"/>
</dbReference>
<evidence type="ECO:0000313" key="3">
    <source>
        <dbReference type="Proteomes" id="UP000640786"/>
    </source>
</evidence>
<comment type="caution">
    <text evidence="2">The sequence shown here is derived from an EMBL/GenBank/DDBJ whole genome shotgun (WGS) entry which is preliminary data.</text>
</comment>
<gene>
    <name evidence="2" type="ORF">H9650_15100</name>
</gene>
<organism evidence="2 3">
    <name type="scientific">Psychrobacillus faecigallinarum</name>
    <dbReference type="NCBI Taxonomy" id="2762235"/>
    <lineage>
        <taxon>Bacteria</taxon>
        <taxon>Bacillati</taxon>
        <taxon>Bacillota</taxon>
        <taxon>Bacilli</taxon>
        <taxon>Bacillales</taxon>
        <taxon>Bacillaceae</taxon>
        <taxon>Psychrobacillus</taxon>
    </lineage>
</organism>
<feature type="domain" description="Transcription regulator PadR N-terminal" evidence="1">
    <location>
        <begin position="7"/>
        <end position="82"/>
    </location>
</feature>
<accession>A0ABR8RCD3</accession>
<dbReference type="RefSeq" id="WP_151112185.1">
    <property type="nucleotide sequence ID" value="NZ_JACSQO010000008.1"/>
</dbReference>
<protein>
    <submittedName>
        <fullName evidence="2">Helix-turn-helix transcriptional regulator</fullName>
    </submittedName>
</protein>
<dbReference type="InterPro" id="IPR036388">
    <property type="entry name" value="WH-like_DNA-bd_sf"/>
</dbReference>
<reference evidence="2 3" key="1">
    <citation type="submission" date="2020-08" db="EMBL/GenBank/DDBJ databases">
        <title>A Genomic Blueprint of the Chicken Gut Microbiome.</title>
        <authorList>
            <person name="Gilroy R."/>
            <person name="Ravi A."/>
            <person name="Getino M."/>
            <person name="Pursley I."/>
            <person name="Horton D.L."/>
            <person name="Alikhan N.-F."/>
            <person name="Baker D."/>
            <person name="Gharbi K."/>
            <person name="Hall N."/>
            <person name="Watson M."/>
            <person name="Adriaenssens E.M."/>
            <person name="Foster-Nyarko E."/>
            <person name="Jarju S."/>
            <person name="Secka A."/>
            <person name="Antonio M."/>
            <person name="Oren A."/>
            <person name="Chaudhuri R."/>
            <person name="La Ragione R.M."/>
            <person name="Hildebrand F."/>
            <person name="Pallen M.J."/>
        </authorList>
    </citation>
    <scope>NUCLEOTIDE SEQUENCE [LARGE SCALE GENOMIC DNA]</scope>
    <source>
        <strain evidence="2 3">Sa2BUA9</strain>
    </source>
</reference>
<dbReference type="Proteomes" id="UP000640786">
    <property type="component" value="Unassembled WGS sequence"/>
</dbReference>
<dbReference type="Gene3D" id="1.10.10.10">
    <property type="entry name" value="Winged helix-like DNA-binding domain superfamily/Winged helix DNA-binding domain"/>
    <property type="match status" value="1"/>
</dbReference>
<evidence type="ECO:0000259" key="1">
    <source>
        <dbReference type="Pfam" id="PF03551"/>
    </source>
</evidence>
<dbReference type="Pfam" id="PF03551">
    <property type="entry name" value="PadR"/>
    <property type="match status" value="1"/>
</dbReference>
<proteinExistence type="predicted"/>